<dbReference type="EC" id="3.1.1.-" evidence="8"/>
<evidence type="ECO:0000256" key="2">
    <source>
        <dbReference type="ARBA" id="ARBA00022487"/>
    </source>
</evidence>
<name>A0A428UBZ5_9HYPO</name>
<evidence type="ECO:0000256" key="5">
    <source>
        <dbReference type="ARBA" id="ARBA00022801"/>
    </source>
</evidence>
<sequence>MKLFALLTTLLFHYGLAASVNANPSPCSDLKLGTFPDFKILHVETSERQNYTPPGSQLTVDICNLSLSLQHHGADDVVRVGIWFPLHDWNGRFMATGGSGISAGDEINLVIPVAQGYAAGFTDAGLTLNGTIDSQTTEWFLRDDGTVNEVLLENFAHRSVHDLAVIGKAAVKEFYGKKPAYSYYSGCSQGGRQGYFAAEKHPKDFDGILANAPAINGPQLSAAEFWPTVLMTNTIVPPQCVFRAYQDAIVEACDELDGARDGLVSAPAKCHYDTSKLVSKKIKCTEADSTVTITKEHAELVAKILEGPVDPTGKVLWYGTPPGADFDGLANTTTVNGTIIPVPFPTAEGWFKYAIAQDPSLDTSKLSLSDFFHLFKKSVDRLTDSFGSDNPDLTAFKKAGGKLLSWHGMADSLIMHDGTVLYWNKLCNKASSQAELDSFYRLFLAPGAGHCYGGVGPNPTEPLSALVDWVEKGISPDTLFAETTMGGKSVSRNLCPYPSILRYDGKGDVNSATSFTCSQSWLYRQHRY</sequence>
<evidence type="ECO:0000256" key="3">
    <source>
        <dbReference type="ARBA" id="ARBA00022723"/>
    </source>
</evidence>
<keyword evidence="7" id="KW-1015">Disulfide bond</keyword>
<dbReference type="PANTHER" id="PTHR33938:SF8">
    <property type="entry name" value="CARBOXYLIC ESTER HYDROLASE"/>
    <property type="match status" value="1"/>
</dbReference>
<dbReference type="PANTHER" id="PTHR33938">
    <property type="entry name" value="FERULOYL ESTERASE B-RELATED"/>
    <property type="match status" value="1"/>
</dbReference>
<feature type="chain" id="PRO_5018823856" description="Carboxylic ester hydrolase" evidence="8">
    <location>
        <begin position="18"/>
        <end position="528"/>
    </location>
</feature>
<dbReference type="InterPro" id="IPR011118">
    <property type="entry name" value="Tannase/feruloyl_esterase"/>
</dbReference>
<keyword evidence="3" id="KW-0479">Metal-binding</keyword>
<evidence type="ECO:0000256" key="8">
    <source>
        <dbReference type="RuleBase" id="RU361238"/>
    </source>
</evidence>
<dbReference type="AlphaFoldDB" id="A0A428UBZ5"/>
<dbReference type="EMBL" id="NIZV01000075">
    <property type="protein sequence ID" value="RSM11804.1"/>
    <property type="molecule type" value="Genomic_DNA"/>
</dbReference>
<feature type="signal peptide" evidence="8">
    <location>
        <begin position="1"/>
        <end position="17"/>
    </location>
</feature>
<comment type="caution">
    <text evidence="9">The sequence shown here is derived from an EMBL/GenBank/DDBJ whole genome shotgun (WGS) entry which is preliminary data.</text>
</comment>
<gene>
    <name evidence="9" type="ORF">CDV31_006572</name>
</gene>
<accession>A0A428UBZ5</accession>
<evidence type="ECO:0000256" key="1">
    <source>
        <dbReference type="ARBA" id="ARBA00006249"/>
    </source>
</evidence>
<dbReference type="GO" id="GO:0046872">
    <property type="term" value="F:metal ion binding"/>
    <property type="evidence" value="ECO:0007669"/>
    <property type="project" value="UniProtKB-KW"/>
</dbReference>
<dbReference type="GO" id="GO:0030600">
    <property type="term" value="F:feruloyl esterase activity"/>
    <property type="evidence" value="ECO:0007669"/>
    <property type="project" value="UniProtKB-ARBA"/>
</dbReference>
<organism evidence="9 10">
    <name type="scientific">Fusarium ambrosium</name>
    <dbReference type="NCBI Taxonomy" id="131363"/>
    <lineage>
        <taxon>Eukaryota</taxon>
        <taxon>Fungi</taxon>
        <taxon>Dikarya</taxon>
        <taxon>Ascomycota</taxon>
        <taxon>Pezizomycotina</taxon>
        <taxon>Sordariomycetes</taxon>
        <taxon>Hypocreomycetidae</taxon>
        <taxon>Hypocreales</taxon>
        <taxon>Nectriaceae</taxon>
        <taxon>Fusarium</taxon>
        <taxon>Fusarium solani species complex</taxon>
    </lineage>
</organism>
<dbReference type="Pfam" id="PF07519">
    <property type="entry name" value="Tannase"/>
    <property type="match status" value="1"/>
</dbReference>
<keyword evidence="10" id="KW-1185">Reference proteome</keyword>
<proteinExistence type="inferred from homology"/>
<evidence type="ECO:0000313" key="10">
    <source>
        <dbReference type="Proteomes" id="UP000288429"/>
    </source>
</evidence>
<evidence type="ECO:0000313" key="9">
    <source>
        <dbReference type="EMBL" id="RSM11804.1"/>
    </source>
</evidence>
<evidence type="ECO:0000256" key="4">
    <source>
        <dbReference type="ARBA" id="ARBA00022729"/>
    </source>
</evidence>
<comment type="similarity">
    <text evidence="1 8">Belongs to the tannase family.</text>
</comment>
<evidence type="ECO:0000256" key="7">
    <source>
        <dbReference type="ARBA" id="ARBA00023157"/>
    </source>
</evidence>
<evidence type="ECO:0000256" key="6">
    <source>
        <dbReference type="ARBA" id="ARBA00022837"/>
    </source>
</evidence>
<keyword evidence="5 8" id="KW-0378">Hydrolase</keyword>
<reference evidence="9 10" key="1">
    <citation type="submission" date="2017-06" db="EMBL/GenBank/DDBJ databases">
        <title>Cmopartive genomic analysis of Ambrosia Fusariam Clade fungi.</title>
        <authorList>
            <person name="Stajich J.E."/>
            <person name="Carrillo J."/>
            <person name="Kijimoto T."/>
            <person name="Eskalen A."/>
            <person name="O'Donnell K."/>
            <person name="Kasson M."/>
        </authorList>
    </citation>
    <scope>NUCLEOTIDE SEQUENCE [LARGE SCALE GENOMIC DNA]</scope>
    <source>
        <strain evidence="9 10">NRRL 20438</strain>
    </source>
</reference>
<dbReference type="Proteomes" id="UP000288429">
    <property type="component" value="Unassembled WGS sequence"/>
</dbReference>
<dbReference type="SUPFAM" id="SSF53474">
    <property type="entry name" value="alpha/beta-Hydrolases"/>
    <property type="match status" value="1"/>
</dbReference>
<protein>
    <recommendedName>
        <fullName evidence="8">Carboxylic ester hydrolase</fullName>
        <ecNumber evidence="8">3.1.1.-</ecNumber>
    </recommendedName>
</protein>
<dbReference type="InterPro" id="IPR029058">
    <property type="entry name" value="AB_hydrolase_fold"/>
</dbReference>
<keyword evidence="2" id="KW-0719">Serine esterase</keyword>
<keyword evidence="4 8" id="KW-0732">Signal</keyword>
<keyword evidence="6" id="KW-0106">Calcium</keyword>